<evidence type="ECO:0000259" key="4">
    <source>
        <dbReference type="Pfam" id="PF05433"/>
    </source>
</evidence>
<comment type="caution">
    <text evidence="5">The sequence shown here is derived from an EMBL/GenBank/DDBJ whole genome shotgun (WGS) entry which is preliminary data.</text>
</comment>
<accession>A0A4Q7MP86</accession>
<evidence type="ECO:0000256" key="2">
    <source>
        <dbReference type="ARBA" id="ARBA00023136"/>
    </source>
</evidence>
<protein>
    <submittedName>
        <fullName evidence="5">Glycine zipper 2TM protein</fullName>
    </submittedName>
</protein>
<feature type="chain" id="PRO_5030098171" evidence="3">
    <location>
        <begin position="20"/>
        <end position="80"/>
    </location>
</feature>
<dbReference type="PANTHER" id="PTHR35603">
    <property type="match status" value="1"/>
</dbReference>
<evidence type="ECO:0000313" key="6">
    <source>
        <dbReference type="Proteomes" id="UP000292039"/>
    </source>
</evidence>
<dbReference type="InterPro" id="IPR051407">
    <property type="entry name" value="Bact_OM_lipoprot/Surf_antigen"/>
</dbReference>
<reference evidence="5 6" key="1">
    <citation type="submission" date="2019-02" db="EMBL/GenBank/DDBJ databases">
        <title>Genomic Encyclopedia of Type Strains, Phase IV (KMG-IV): sequencing the most valuable type-strain genomes for metagenomic binning, comparative biology and taxonomic classification.</title>
        <authorList>
            <person name="Goeker M."/>
        </authorList>
    </citation>
    <scope>NUCLEOTIDE SEQUENCE [LARGE SCALE GENOMIC DNA]</scope>
    <source>
        <strain evidence="5 6">DSM 16618</strain>
    </source>
</reference>
<dbReference type="RefSeq" id="WP_130486993.1">
    <property type="nucleotide sequence ID" value="NZ_CBCSEB010000001.1"/>
</dbReference>
<evidence type="ECO:0000256" key="1">
    <source>
        <dbReference type="ARBA" id="ARBA00004370"/>
    </source>
</evidence>
<organism evidence="5 6">
    <name type="scientific">Kerstersia gyiorum</name>
    <dbReference type="NCBI Taxonomy" id="206506"/>
    <lineage>
        <taxon>Bacteria</taxon>
        <taxon>Pseudomonadati</taxon>
        <taxon>Pseudomonadota</taxon>
        <taxon>Betaproteobacteria</taxon>
        <taxon>Burkholderiales</taxon>
        <taxon>Alcaligenaceae</taxon>
        <taxon>Kerstersia</taxon>
    </lineage>
</organism>
<keyword evidence="2" id="KW-0472">Membrane</keyword>
<dbReference type="AlphaFoldDB" id="A0A4Q7MP86"/>
<dbReference type="PANTHER" id="PTHR35603:SF2">
    <property type="entry name" value="OUTER MEMBRANE LIPOPROTEIN"/>
    <property type="match status" value="1"/>
</dbReference>
<dbReference type="GO" id="GO:0019867">
    <property type="term" value="C:outer membrane"/>
    <property type="evidence" value="ECO:0007669"/>
    <property type="project" value="InterPro"/>
</dbReference>
<proteinExistence type="predicted"/>
<evidence type="ECO:0000313" key="5">
    <source>
        <dbReference type="EMBL" id="RZS70377.1"/>
    </source>
</evidence>
<gene>
    <name evidence="5" type="ORF">EV679_1783</name>
</gene>
<feature type="signal peptide" evidence="3">
    <location>
        <begin position="1"/>
        <end position="19"/>
    </location>
</feature>
<sequence length="80" mass="7649">MKRSTFLAMALFSTSLALGGCQSMNSPQAQSEFDCIAGTVGGAVVGGLLGSMVGGGTGKTIATVAGAGAGSYAGNQLGCK</sequence>
<dbReference type="Proteomes" id="UP000292039">
    <property type="component" value="Unassembled WGS sequence"/>
</dbReference>
<keyword evidence="3" id="KW-0732">Signal</keyword>
<comment type="subcellular location">
    <subcellularLocation>
        <location evidence="1">Membrane</location>
    </subcellularLocation>
</comment>
<evidence type="ECO:0000256" key="3">
    <source>
        <dbReference type="SAM" id="SignalP"/>
    </source>
</evidence>
<dbReference type="InterPro" id="IPR008816">
    <property type="entry name" value="Gly_zipper_2TM_dom"/>
</dbReference>
<dbReference type="PROSITE" id="PS51257">
    <property type="entry name" value="PROKAR_LIPOPROTEIN"/>
    <property type="match status" value="1"/>
</dbReference>
<dbReference type="EMBL" id="SGWZ01000002">
    <property type="protein sequence ID" value="RZS70377.1"/>
    <property type="molecule type" value="Genomic_DNA"/>
</dbReference>
<feature type="domain" description="Glycine zipper 2TM" evidence="4">
    <location>
        <begin position="37"/>
        <end position="78"/>
    </location>
</feature>
<name>A0A4Q7MP86_9BURK</name>
<dbReference type="Pfam" id="PF05433">
    <property type="entry name" value="Rick_17kDa_Anti"/>
    <property type="match status" value="1"/>
</dbReference>